<dbReference type="Pfam" id="PF13873">
    <property type="entry name" value="Myb_DNA-bind_5"/>
    <property type="match status" value="1"/>
</dbReference>
<organism evidence="10 11">
    <name type="scientific">Ceratitis capitata</name>
    <name type="common">Mediterranean fruit fly</name>
    <name type="synonym">Tephritis capitata</name>
    <dbReference type="NCBI Taxonomy" id="7213"/>
    <lineage>
        <taxon>Eukaryota</taxon>
        <taxon>Metazoa</taxon>
        <taxon>Ecdysozoa</taxon>
        <taxon>Arthropoda</taxon>
        <taxon>Hexapoda</taxon>
        <taxon>Insecta</taxon>
        <taxon>Pterygota</taxon>
        <taxon>Neoptera</taxon>
        <taxon>Endopterygota</taxon>
        <taxon>Diptera</taxon>
        <taxon>Brachycera</taxon>
        <taxon>Muscomorpha</taxon>
        <taxon>Tephritoidea</taxon>
        <taxon>Tephritidae</taxon>
        <taxon>Ceratitis</taxon>
        <taxon>Ceratitis</taxon>
    </lineage>
</organism>
<gene>
    <name evidence="10" type="ORF">CCAP1982_LOCUS6427</name>
</gene>
<dbReference type="EMBL" id="CAJHJT010000012">
    <property type="protein sequence ID" value="CAD6997802.1"/>
    <property type="molecule type" value="Genomic_DNA"/>
</dbReference>
<evidence type="ECO:0000256" key="7">
    <source>
        <dbReference type="SAM" id="Coils"/>
    </source>
</evidence>
<keyword evidence="11" id="KW-1185">Reference proteome</keyword>
<evidence type="ECO:0000259" key="9">
    <source>
        <dbReference type="Pfam" id="PF13873"/>
    </source>
</evidence>
<evidence type="ECO:0000256" key="5">
    <source>
        <dbReference type="ARBA" id="ARBA00023163"/>
    </source>
</evidence>
<dbReference type="OrthoDB" id="8044155at2759"/>
<evidence type="ECO:0000256" key="3">
    <source>
        <dbReference type="ARBA" id="ARBA00023015"/>
    </source>
</evidence>
<evidence type="ECO:0000256" key="1">
    <source>
        <dbReference type="ARBA" id="ARBA00011764"/>
    </source>
</evidence>
<proteinExistence type="predicted"/>
<evidence type="ECO:0000256" key="8">
    <source>
        <dbReference type="SAM" id="MobiDB-lite"/>
    </source>
</evidence>
<comment type="subunit">
    <text evidence="1">Self-associates forming complexes of several hundred monomers.</text>
</comment>
<evidence type="ECO:0000256" key="4">
    <source>
        <dbReference type="ARBA" id="ARBA00023125"/>
    </source>
</evidence>
<comment type="function">
    <text evidence="6">Involved in transvection phenomena (= synapsis-dependent gene expression), where the synaptic pairing of chromosomes carrying genes with which zeste interacts influences the expression of these genes. Zeste binds to DNA and stimulates transcription from a nearby promoter.</text>
</comment>
<protein>
    <recommendedName>
        <fullName evidence="2">Regulatory protein zeste</fullName>
    </recommendedName>
</protein>
<evidence type="ECO:0000256" key="6">
    <source>
        <dbReference type="ARBA" id="ARBA00025466"/>
    </source>
</evidence>
<keyword evidence="4" id="KW-0238">DNA-binding</keyword>
<reference evidence="10" key="1">
    <citation type="submission" date="2020-11" db="EMBL/GenBank/DDBJ databases">
        <authorList>
            <person name="Whitehead M."/>
        </authorList>
    </citation>
    <scope>NUCLEOTIDE SEQUENCE</scope>
    <source>
        <strain evidence="10">EGII</strain>
    </source>
</reference>
<keyword evidence="5" id="KW-0804">Transcription</keyword>
<dbReference type="Proteomes" id="UP000606786">
    <property type="component" value="Unassembled WGS sequence"/>
</dbReference>
<comment type="caution">
    <text evidence="10">The sequence shown here is derived from an EMBL/GenBank/DDBJ whole genome shotgun (WGS) entry which is preliminary data.</text>
</comment>
<dbReference type="AlphaFoldDB" id="A0A811UEY4"/>
<keyword evidence="7" id="KW-0175">Coiled coil</keyword>
<name>A0A811UEY4_CERCA</name>
<feature type="domain" description="Myb/SANT-like DNA-binding" evidence="9">
    <location>
        <begin position="12"/>
        <end position="80"/>
    </location>
</feature>
<evidence type="ECO:0000313" key="11">
    <source>
        <dbReference type="Proteomes" id="UP000606786"/>
    </source>
</evidence>
<dbReference type="InterPro" id="IPR028002">
    <property type="entry name" value="Myb_DNA-bind_5"/>
</dbReference>
<evidence type="ECO:0000256" key="2">
    <source>
        <dbReference type="ARBA" id="ARBA00016807"/>
    </source>
</evidence>
<sequence>MDPSVIKSKHDRATHEQLEVYVAFCQAHPDIATGKKSSKPPQQIQDLWKQLTEELNSCRGPTRSTAKWKETLGVWKSQLRIRARRLKMSQRLTGGKPNAKPLSDFEEKALATFTSAAVDGEKGIQSLAVLPYECPTSPSGSISSLDSPLLQPSSRRMQLPSPGSSSLSSSDAATAQLSQSERNRLIRTLMADIAKRNAAEEERRQEQLEMRQAIQSLTKSITELINVLKQNQNRLE</sequence>
<feature type="coiled-coil region" evidence="7">
    <location>
        <begin position="191"/>
        <end position="234"/>
    </location>
</feature>
<dbReference type="GO" id="GO:0003677">
    <property type="term" value="F:DNA binding"/>
    <property type="evidence" value="ECO:0007669"/>
    <property type="project" value="UniProtKB-KW"/>
</dbReference>
<feature type="region of interest" description="Disordered" evidence="8">
    <location>
        <begin position="139"/>
        <end position="179"/>
    </location>
</feature>
<accession>A0A811UEY4</accession>
<keyword evidence="3" id="KW-0805">Transcription regulation</keyword>
<evidence type="ECO:0000313" key="10">
    <source>
        <dbReference type="EMBL" id="CAD6997802.1"/>
    </source>
</evidence>